<accession>A0ACC2Q3X0</accession>
<organism evidence="1 2">
    <name type="scientific">Mythimna loreyi</name>
    <dbReference type="NCBI Taxonomy" id="667449"/>
    <lineage>
        <taxon>Eukaryota</taxon>
        <taxon>Metazoa</taxon>
        <taxon>Ecdysozoa</taxon>
        <taxon>Arthropoda</taxon>
        <taxon>Hexapoda</taxon>
        <taxon>Insecta</taxon>
        <taxon>Pterygota</taxon>
        <taxon>Neoptera</taxon>
        <taxon>Endopterygota</taxon>
        <taxon>Lepidoptera</taxon>
        <taxon>Glossata</taxon>
        <taxon>Ditrysia</taxon>
        <taxon>Noctuoidea</taxon>
        <taxon>Noctuidae</taxon>
        <taxon>Noctuinae</taxon>
        <taxon>Hadenini</taxon>
        <taxon>Mythimna</taxon>
    </lineage>
</organism>
<comment type="caution">
    <text evidence="1">The sequence shown here is derived from an EMBL/GenBank/DDBJ whole genome shotgun (WGS) entry which is preliminary data.</text>
</comment>
<proteinExistence type="predicted"/>
<sequence>MKRHHPQIRPPGWNSSDQDQSEDEDQDFSLPSARKLLKRLLVNEVDRAIRDLNQEDTSFDRSKNHRAASLIPEFDPDGDDCKVSAWLKKIDQLGDIHDWDDKIKAFHLQDKLRSQARKWYNRLEDYNYSWEEWKNMLMRAFPKHRDYSVLLDEMMQRTKLNNETMTRYYQDKVAMCFRCKLSDSASVSCIIRGLPAQLQPNARAFQCKRPDELYESSSALLTTTVDLHLHRKFVRLIETQEHCQFLTRKLTRRPIHVLAAKELDTCYVIAHYLTSVFALNAANKVTSLLAASVLVQIESHKRVLQTISKT</sequence>
<reference evidence="1" key="1">
    <citation type="submission" date="2023-03" db="EMBL/GenBank/DDBJ databases">
        <title>Chromosome-level genomes of two armyworms, Mythimna separata and Mythimna loreyi, provide insights into the biosynthesis and reception of sex pheromones.</title>
        <authorList>
            <person name="Zhao H."/>
        </authorList>
    </citation>
    <scope>NUCLEOTIDE SEQUENCE</scope>
    <source>
        <strain evidence="1">BeijingLab</strain>
    </source>
</reference>
<dbReference type="EMBL" id="CM056808">
    <property type="protein sequence ID" value="KAJ8704294.1"/>
    <property type="molecule type" value="Genomic_DNA"/>
</dbReference>
<evidence type="ECO:0000313" key="1">
    <source>
        <dbReference type="EMBL" id="KAJ8704294.1"/>
    </source>
</evidence>
<keyword evidence="2" id="KW-1185">Reference proteome</keyword>
<evidence type="ECO:0000313" key="2">
    <source>
        <dbReference type="Proteomes" id="UP001231649"/>
    </source>
</evidence>
<dbReference type="Proteomes" id="UP001231649">
    <property type="component" value="Chromosome 32"/>
</dbReference>
<protein>
    <submittedName>
        <fullName evidence="1">Uncharacterized protein</fullName>
    </submittedName>
</protein>
<gene>
    <name evidence="1" type="ORF">PYW08_013018</name>
</gene>
<name>A0ACC2Q3X0_9NEOP</name>